<keyword evidence="3" id="KW-1185">Reference proteome</keyword>
<keyword evidence="1" id="KW-0732">Signal</keyword>
<evidence type="ECO:0000313" key="2">
    <source>
        <dbReference type="EMBL" id="AWG24008.1"/>
    </source>
</evidence>
<organism evidence="2 3">
    <name type="scientific">Flavobacterium kingsejongi</name>
    <dbReference type="NCBI Taxonomy" id="1678728"/>
    <lineage>
        <taxon>Bacteria</taxon>
        <taxon>Pseudomonadati</taxon>
        <taxon>Bacteroidota</taxon>
        <taxon>Flavobacteriia</taxon>
        <taxon>Flavobacteriales</taxon>
        <taxon>Flavobacteriaceae</taxon>
        <taxon>Flavobacterium</taxon>
    </lineage>
</organism>
<protein>
    <submittedName>
        <fullName evidence="2">Uncharacterized protein</fullName>
    </submittedName>
</protein>
<gene>
    <name evidence="2" type="ORF">FK004_01625</name>
</gene>
<reference evidence="2 3" key="1">
    <citation type="submission" date="2017-04" db="EMBL/GenBank/DDBJ databases">
        <title>Complete genome sequence of Flavobacterium kingsejong AJ004.</title>
        <authorList>
            <person name="Lee P.C."/>
        </authorList>
    </citation>
    <scope>NUCLEOTIDE SEQUENCE [LARGE SCALE GENOMIC DNA]</scope>
    <source>
        <strain evidence="2 3">AJ004</strain>
    </source>
</reference>
<sequence length="231" mass="26009">MKKTFFTILFLGLSVYSSQAQFLLDKLDPSGASGGALRNKYSNAKKEGIEGSPYPHPNFSLANIEGIPNNIMMRYNGGKDELEYIIENEGKRDTLVLRKVDPLKTVVFKNNTTYKYLPYVDHKGVATEGYLILVNEKNNVGLYKKESISLLPARKASNSYQASTPAKYARTEDRYFLKTENGTSPFPDSKKKLLALYPDKKSAIETYLKENKISFSKESDLIKLTAFIATM</sequence>
<dbReference type="OrthoDB" id="978006at2"/>
<evidence type="ECO:0000313" key="3">
    <source>
        <dbReference type="Proteomes" id="UP000244677"/>
    </source>
</evidence>
<dbReference type="RefSeq" id="WP_108735671.1">
    <property type="nucleotide sequence ID" value="NZ_CP020919.1"/>
</dbReference>
<accession>A0A2S1LJT4</accession>
<proteinExistence type="predicted"/>
<dbReference type="AlphaFoldDB" id="A0A2S1LJT4"/>
<feature type="signal peptide" evidence="1">
    <location>
        <begin position="1"/>
        <end position="20"/>
    </location>
</feature>
<dbReference type="EMBL" id="CP020919">
    <property type="protein sequence ID" value="AWG24008.1"/>
    <property type="molecule type" value="Genomic_DNA"/>
</dbReference>
<dbReference type="KEGG" id="fki:FK004_01625"/>
<name>A0A2S1LJT4_9FLAO</name>
<evidence type="ECO:0000256" key="1">
    <source>
        <dbReference type="SAM" id="SignalP"/>
    </source>
</evidence>
<feature type="chain" id="PRO_5015589582" evidence="1">
    <location>
        <begin position="21"/>
        <end position="231"/>
    </location>
</feature>
<dbReference type="Proteomes" id="UP000244677">
    <property type="component" value="Chromosome"/>
</dbReference>